<evidence type="ECO:0008006" key="4">
    <source>
        <dbReference type="Google" id="ProtNLM"/>
    </source>
</evidence>
<dbReference type="OrthoDB" id="921445at2"/>
<dbReference type="RefSeq" id="WP_126693204.1">
    <property type="nucleotide sequence ID" value="NZ_RXOF01000005.1"/>
</dbReference>
<evidence type="ECO:0000256" key="1">
    <source>
        <dbReference type="SAM" id="SignalP"/>
    </source>
</evidence>
<keyword evidence="1" id="KW-0732">Signal</keyword>
<proteinExistence type="predicted"/>
<reference evidence="2 3" key="1">
    <citation type="submission" date="2018-12" db="EMBL/GenBank/DDBJ databases">
        <title>Hymenobacter gummosus sp. nov., isolated from a spring.</title>
        <authorList>
            <person name="Nie L."/>
        </authorList>
    </citation>
    <scope>NUCLEOTIDE SEQUENCE [LARGE SCALE GENOMIC DNA]</scope>
    <source>
        <strain evidence="2 3">KCTC 52166</strain>
    </source>
</reference>
<comment type="caution">
    <text evidence="2">The sequence shown here is derived from an EMBL/GenBank/DDBJ whole genome shotgun (WGS) entry which is preliminary data.</text>
</comment>
<keyword evidence="3" id="KW-1185">Reference proteome</keyword>
<name>A0A431U3P9_9BACT</name>
<dbReference type="Proteomes" id="UP000282184">
    <property type="component" value="Unassembled WGS sequence"/>
</dbReference>
<protein>
    <recommendedName>
        <fullName evidence="4">PorT family protein</fullName>
    </recommendedName>
</protein>
<dbReference type="EMBL" id="RXOF01000005">
    <property type="protein sequence ID" value="RTQ50154.1"/>
    <property type="molecule type" value="Genomic_DNA"/>
</dbReference>
<accession>A0A431U3P9</accession>
<evidence type="ECO:0000313" key="3">
    <source>
        <dbReference type="Proteomes" id="UP000282184"/>
    </source>
</evidence>
<organism evidence="2 3">
    <name type="scientific">Hymenobacter gummosus</name>
    <dbReference type="NCBI Taxonomy" id="1776032"/>
    <lineage>
        <taxon>Bacteria</taxon>
        <taxon>Pseudomonadati</taxon>
        <taxon>Bacteroidota</taxon>
        <taxon>Cytophagia</taxon>
        <taxon>Cytophagales</taxon>
        <taxon>Hymenobacteraceae</taxon>
        <taxon>Hymenobacter</taxon>
    </lineage>
</organism>
<sequence>MRKNLLLTAAAVVFRLTAMAQAGFQPGYTVSASGDTLRGEVKLQSAPRNAVECRFRPAAAAPEQVLTPAQLRGYGAAGQTFERLPLDTAAVFAEVLVKGPVQLLYAAGTRTERYFLRRGGRLTELRQQVTEVKRGAQVYIATTRMYRDTLAVAFRDCPKAVAYAQNAMFRLDDLSKAVYRYNACLGAAVAPKQRRNVMQLGLTAGYALTDQFRMGRADGSSSINKVYDGQPFFNAGLSLYIKPGFARSPLTLLTGVGAELNRRFAGTVDIGVTQTQITVHLDYATMPLLLRYSPRQQGRVHPYVEAGGSLRLLVKVDRDEKVFLTTPRIVEPFLGTYKKLGAGAVGGVGVALGPEGGRHLWLGLRGEVAMGPSFYAGNSSFRTVQVQVGYQLTGSRAD</sequence>
<dbReference type="AlphaFoldDB" id="A0A431U3P9"/>
<evidence type="ECO:0000313" key="2">
    <source>
        <dbReference type="EMBL" id="RTQ50154.1"/>
    </source>
</evidence>
<feature type="chain" id="PRO_5019300646" description="PorT family protein" evidence="1">
    <location>
        <begin position="21"/>
        <end position="398"/>
    </location>
</feature>
<feature type="signal peptide" evidence="1">
    <location>
        <begin position="1"/>
        <end position="20"/>
    </location>
</feature>
<gene>
    <name evidence="2" type="ORF">EJV47_10995</name>
</gene>